<dbReference type="Gene3D" id="3.40.50.1820">
    <property type="entry name" value="alpha/beta hydrolase"/>
    <property type="match status" value="1"/>
</dbReference>
<dbReference type="EMBL" id="JBEPMB010000001">
    <property type="protein sequence ID" value="MET3613241.1"/>
    <property type="molecule type" value="Genomic_DNA"/>
</dbReference>
<dbReference type="Proteomes" id="UP001549047">
    <property type="component" value="Unassembled WGS sequence"/>
</dbReference>
<proteinExistence type="predicted"/>
<evidence type="ECO:0000313" key="2">
    <source>
        <dbReference type="EMBL" id="MET3613241.1"/>
    </source>
</evidence>
<gene>
    <name evidence="2" type="ORF">ABID16_001546</name>
</gene>
<dbReference type="PANTHER" id="PTHR43689:SF8">
    <property type="entry name" value="ALPHA_BETA-HYDROLASES SUPERFAMILY PROTEIN"/>
    <property type="match status" value="1"/>
</dbReference>
<accession>A0ABV2IYS4</accession>
<name>A0ABV2IYS4_9HYPH</name>
<protein>
    <submittedName>
        <fullName evidence="2">Pimeloyl-ACP methyl ester carboxylesterase</fullName>
    </submittedName>
</protein>
<comment type="caution">
    <text evidence="2">The sequence shown here is derived from an EMBL/GenBank/DDBJ whole genome shotgun (WGS) entry which is preliminary data.</text>
</comment>
<sequence length="336" mass="36675">MKALGWFSLALLAVAFFALFAIQSLVAMNRPREPEELRKTAVIEMPVPTAGENASIPRVENFEARDRSLIGYRHYHSKQPTRIKLYLVHAETWDDLQFTALATTLATRLGLADVFTFDMRGHGQNPLHRGDVAYVGQPTDDLADLVRATSAQGDVVVIGGHSAGAAVAARFAAAPGQIKLAGLLLLAPVLSQDFEANKADFGGWALPLKWRVAALKLQNAIGIHWSDREVAVQYAVPQAVWEGPLGFSVTSDYTWRFVKSLQLPSPDGSDLGNVRAPYLAIVGSDDEVIDAAKLEQAIKTFNKVGETSVVPQETHFSIVNSQQTLAILQNWLSKLH</sequence>
<evidence type="ECO:0000313" key="3">
    <source>
        <dbReference type="Proteomes" id="UP001549047"/>
    </source>
</evidence>
<dbReference type="RefSeq" id="WP_354555723.1">
    <property type="nucleotide sequence ID" value="NZ_JBEPMB010000001.1"/>
</dbReference>
<dbReference type="PANTHER" id="PTHR43689">
    <property type="entry name" value="HYDROLASE"/>
    <property type="match status" value="1"/>
</dbReference>
<dbReference type="InterPro" id="IPR029058">
    <property type="entry name" value="AB_hydrolase_fold"/>
</dbReference>
<organism evidence="2 3">
    <name type="scientific">Rhizobium aquaticum</name>
    <dbReference type="NCBI Taxonomy" id="1549636"/>
    <lineage>
        <taxon>Bacteria</taxon>
        <taxon>Pseudomonadati</taxon>
        <taxon>Pseudomonadota</taxon>
        <taxon>Alphaproteobacteria</taxon>
        <taxon>Hyphomicrobiales</taxon>
        <taxon>Rhizobiaceae</taxon>
        <taxon>Rhizobium/Agrobacterium group</taxon>
        <taxon>Rhizobium</taxon>
    </lineage>
</organism>
<feature type="domain" description="Serine aminopeptidase S33" evidence="1">
    <location>
        <begin position="100"/>
        <end position="308"/>
    </location>
</feature>
<keyword evidence="3" id="KW-1185">Reference proteome</keyword>
<dbReference type="InterPro" id="IPR022742">
    <property type="entry name" value="Hydrolase_4"/>
</dbReference>
<evidence type="ECO:0000259" key="1">
    <source>
        <dbReference type="Pfam" id="PF12146"/>
    </source>
</evidence>
<dbReference type="Pfam" id="PF12146">
    <property type="entry name" value="Hydrolase_4"/>
    <property type="match status" value="1"/>
</dbReference>
<dbReference type="SUPFAM" id="SSF53474">
    <property type="entry name" value="alpha/beta-Hydrolases"/>
    <property type="match status" value="1"/>
</dbReference>
<reference evidence="2 3" key="1">
    <citation type="submission" date="2024-06" db="EMBL/GenBank/DDBJ databases">
        <title>Genomic Encyclopedia of Type Strains, Phase IV (KMG-IV): sequencing the most valuable type-strain genomes for metagenomic binning, comparative biology and taxonomic classification.</title>
        <authorList>
            <person name="Goeker M."/>
        </authorList>
    </citation>
    <scope>NUCLEOTIDE SEQUENCE [LARGE SCALE GENOMIC DNA]</scope>
    <source>
        <strain evidence="2 3">DSM 29780</strain>
    </source>
</reference>